<dbReference type="Pfam" id="PF13287">
    <property type="entry name" value="Fn3_assoc"/>
    <property type="match status" value="1"/>
</dbReference>
<keyword evidence="3" id="KW-0732">Signal</keyword>
<reference evidence="7 8" key="1">
    <citation type="journal article" date="2021" name="Elife">
        <title>Chloroplast acquisition without the gene transfer in kleptoplastic sea slugs, Plakobranchus ocellatus.</title>
        <authorList>
            <person name="Maeda T."/>
            <person name="Takahashi S."/>
            <person name="Yoshida T."/>
            <person name="Shimamura S."/>
            <person name="Takaki Y."/>
            <person name="Nagai Y."/>
            <person name="Toyoda A."/>
            <person name="Suzuki Y."/>
            <person name="Arimoto A."/>
            <person name="Ishii H."/>
            <person name="Satoh N."/>
            <person name="Nishiyama T."/>
            <person name="Hasebe M."/>
            <person name="Maruyama T."/>
            <person name="Minagawa J."/>
            <person name="Obokata J."/>
            <person name="Shigenobu S."/>
        </authorList>
    </citation>
    <scope>NUCLEOTIDE SEQUENCE [LARGE SCALE GENOMIC DNA]</scope>
</reference>
<dbReference type="InterPro" id="IPR000933">
    <property type="entry name" value="Glyco_hydro_29"/>
</dbReference>
<dbReference type="SUPFAM" id="SSF49785">
    <property type="entry name" value="Galactose-binding domain-like"/>
    <property type="match status" value="1"/>
</dbReference>
<dbReference type="PANTHER" id="PTHR10030">
    <property type="entry name" value="ALPHA-L-FUCOSIDASE"/>
    <property type="match status" value="1"/>
</dbReference>
<dbReference type="AlphaFoldDB" id="A0AAV4FY70"/>
<evidence type="ECO:0000313" key="8">
    <source>
        <dbReference type="Proteomes" id="UP000762676"/>
    </source>
</evidence>
<dbReference type="GO" id="GO:0016139">
    <property type="term" value="P:glycoside catabolic process"/>
    <property type="evidence" value="ECO:0007669"/>
    <property type="project" value="TreeGrafter"/>
</dbReference>
<organism evidence="7 8">
    <name type="scientific">Elysia marginata</name>
    <dbReference type="NCBI Taxonomy" id="1093978"/>
    <lineage>
        <taxon>Eukaryota</taxon>
        <taxon>Metazoa</taxon>
        <taxon>Spiralia</taxon>
        <taxon>Lophotrochozoa</taxon>
        <taxon>Mollusca</taxon>
        <taxon>Gastropoda</taxon>
        <taxon>Heterobranchia</taxon>
        <taxon>Euthyneura</taxon>
        <taxon>Panpulmonata</taxon>
        <taxon>Sacoglossa</taxon>
        <taxon>Placobranchoidea</taxon>
        <taxon>Plakobranchidae</taxon>
        <taxon>Elysia</taxon>
    </lineage>
</organism>
<evidence type="ECO:0000256" key="5">
    <source>
        <dbReference type="ARBA" id="ARBA00023295"/>
    </source>
</evidence>
<proteinExistence type="inferred from homology"/>
<dbReference type="GO" id="GO:0005764">
    <property type="term" value="C:lysosome"/>
    <property type="evidence" value="ECO:0007669"/>
    <property type="project" value="TreeGrafter"/>
</dbReference>
<evidence type="ECO:0000256" key="2">
    <source>
        <dbReference type="ARBA" id="ARBA00012662"/>
    </source>
</evidence>
<dbReference type="Gene3D" id="2.60.120.260">
    <property type="entry name" value="Galactose-binding domain-like"/>
    <property type="match status" value="1"/>
</dbReference>
<evidence type="ECO:0000256" key="1">
    <source>
        <dbReference type="ARBA" id="ARBA00007951"/>
    </source>
</evidence>
<evidence type="ECO:0000256" key="4">
    <source>
        <dbReference type="ARBA" id="ARBA00022801"/>
    </source>
</evidence>
<dbReference type="InterPro" id="IPR026876">
    <property type="entry name" value="Fn3_assoc_repeat"/>
</dbReference>
<feature type="domain" description="Glycoside hydrolase family 29 N-terminal" evidence="6">
    <location>
        <begin position="1"/>
        <end position="64"/>
    </location>
</feature>
<dbReference type="EMBL" id="BMAT01004631">
    <property type="protein sequence ID" value="GFR77255.1"/>
    <property type="molecule type" value="Genomic_DNA"/>
</dbReference>
<sequence>MKKVIIIAKHYDGFCLWQSHYTTHGIMSTNFKGGKGDIVKALSESCQKYGIKLGIYLSPADLYQIESPEGLYARDIPIVATLGAYYYNKRPPQLDIERDMVGFVTIKPHIHKFRWKSRGENFMENNHPIFTIHYTTDGSQPTEKSAVYEKVFRFESGKINAIAVGKGGVLGVVCSKNFGVPKAQWRVKDYDGAVDHHPVSLAFDSNPNTYWQTPSKGHHSVVFDLGDTNCLQGVFLYTTI</sequence>
<dbReference type="SUPFAM" id="SSF51445">
    <property type="entry name" value="(Trans)glycosidases"/>
    <property type="match status" value="1"/>
</dbReference>
<comment type="caution">
    <text evidence="7">The sequence shown here is derived from an EMBL/GenBank/DDBJ whole genome shotgun (WGS) entry which is preliminary data.</text>
</comment>
<accession>A0AAV4FY70</accession>
<dbReference type="PANTHER" id="PTHR10030:SF37">
    <property type="entry name" value="ALPHA-L-FUCOSIDASE-RELATED"/>
    <property type="match status" value="1"/>
</dbReference>
<evidence type="ECO:0000259" key="6">
    <source>
        <dbReference type="Pfam" id="PF01120"/>
    </source>
</evidence>
<dbReference type="GO" id="GO:0006004">
    <property type="term" value="P:fucose metabolic process"/>
    <property type="evidence" value="ECO:0007669"/>
    <property type="project" value="TreeGrafter"/>
</dbReference>
<comment type="similarity">
    <text evidence="1">Belongs to the glycosyl hydrolase 29 family.</text>
</comment>
<dbReference type="InterPro" id="IPR057739">
    <property type="entry name" value="Glyco_hydro_29_N"/>
</dbReference>
<gene>
    <name evidence="7" type="ORF">ElyMa_002232600</name>
</gene>
<dbReference type="InterPro" id="IPR017853">
    <property type="entry name" value="GH"/>
</dbReference>
<protein>
    <recommendedName>
        <fullName evidence="2">alpha-L-fucosidase</fullName>
        <ecNumber evidence="2">3.2.1.51</ecNumber>
    </recommendedName>
</protein>
<name>A0AAV4FY70_9GAST</name>
<dbReference type="InterPro" id="IPR008979">
    <property type="entry name" value="Galactose-bd-like_sf"/>
</dbReference>
<keyword evidence="5" id="KW-0326">Glycosidase</keyword>
<dbReference type="GO" id="GO:0004560">
    <property type="term" value="F:alpha-L-fucosidase activity"/>
    <property type="evidence" value="ECO:0007669"/>
    <property type="project" value="UniProtKB-EC"/>
</dbReference>
<dbReference type="EC" id="3.2.1.51" evidence="2"/>
<evidence type="ECO:0000256" key="3">
    <source>
        <dbReference type="ARBA" id="ARBA00022729"/>
    </source>
</evidence>
<dbReference type="Proteomes" id="UP000762676">
    <property type="component" value="Unassembled WGS sequence"/>
</dbReference>
<evidence type="ECO:0000313" key="7">
    <source>
        <dbReference type="EMBL" id="GFR77255.1"/>
    </source>
</evidence>
<keyword evidence="4" id="KW-0378">Hydrolase</keyword>
<dbReference type="Pfam" id="PF01120">
    <property type="entry name" value="Alpha_L_fucos"/>
    <property type="match status" value="1"/>
</dbReference>
<dbReference type="Gene3D" id="3.20.20.80">
    <property type="entry name" value="Glycosidases"/>
    <property type="match status" value="1"/>
</dbReference>
<keyword evidence="8" id="KW-1185">Reference proteome</keyword>